<proteinExistence type="predicted"/>
<keyword evidence="1" id="KW-0472">Membrane</keyword>
<gene>
    <name evidence="2" type="ORF">XNOV1_A005862</name>
</gene>
<reference evidence="2" key="1">
    <citation type="submission" date="2023-08" db="EMBL/GenBank/DDBJ databases">
        <authorList>
            <person name="Alioto T."/>
            <person name="Alioto T."/>
            <person name="Gomez Garrido J."/>
        </authorList>
    </citation>
    <scope>NUCLEOTIDE SEQUENCE</scope>
</reference>
<keyword evidence="1" id="KW-1133">Transmembrane helix</keyword>
<dbReference type="AlphaFoldDB" id="A0AAV1FF57"/>
<evidence type="ECO:0000256" key="1">
    <source>
        <dbReference type="SAM" id="Phobius"/>
    </source>
</evidence>
<accession>A0AAV1FF57</accession>
<name>A0AAV1FF57_XYRNO</name>
<keyword evidence="3" id="KW-1185">Reference proteome</keyword>
<keyword evidence="1" id="KW-0812">Transmembrane</keyword>
<feature type="transmembrane region" description="Helical" evidence="1">
    <location>
        <begin position="34"/>
        <end position="55"/>
    </location>
</feature>
<protein>
    <submittedName>
        <fullName evidence="2">Uncharacterized protein</fullName>
    </submittedName>
</protein>
<evidence type="ECO:0000313" key="3">
    <source>
        <dbReference type="Proteomes" id="UP001178508"/>
    </source>
</evidence>
<dbReference type="EMBL" id="OY660870">
    <property type="protein sequence ID" value="CAJ1059688.1"/>
    <property type="molecule type" value="Genomic_DNA"/>
</dbReference>
<evidence type="ECO:0000313" key="2">
    <source>
        <dbReference type="EMBL" id="CAJ1059688.1"/>
    </source>
</evidence>
<dbReference type="Proteomes" id="UP001178508">
    <property type="component" value="Chromosome 7"/>
</dbReference>
<sequence length="114" mass="11609">MLANTSSTLFCLSGSIGLVTKSVSLDCAPLTLGLGFLLAAASAVATAASVVLVLLAEAAELLAGVAELMAGVEMEPPQHQFLSGGSQRHESAVYQRQLRPDAGLDIVVNVAGRC</sequence>
<organism evidence="2 3">
    <name type="scientific">Xyrichtys novacula</name>
    <name type="common">Pearly razorfish</name>
    <name type="synonym">Hemipteronotus novacula</name>
    <dbReference type="NCBI Taxonomy" id="13765"/>
    <lineage>
        <taxon>Eukaryota</taxon>
        <taxon>Metazoa</taxon>
        <taxon>Chordata</taxon>
        <taxon>Craniata</taxon>
        <taxon>Vertebrata</taxon>
        <taxon>Euteleostomi</taxon>
        <taxon>Actinopterygii</taxon>
        <taxon>Neopterygii</taxon>
        <taxon>Teleostei</taxon>
        <taxon>Neoteleostei</taxon>
        <taxon>Acanthomorphata</taxon>
        <taxon>Eupercaria</taxon>
        <taxon>Labriformes</taxon>
        <taxon>Labridae</taxon>
        <taxon>Xyrichtys</taxon>
    </lineage>
</organism>